<protein>
    <submittedName>
        <fullName evidence="1">Uncharacterized protein</fullName>
    </submittedName>
</protein>
<reference evidence="2" key="1">
    <citation type="journal article" date="2019" name="Int. J. Syst. Evol. Microbiol.">
        <title>The Global Catalogue of Microorganisms (GCM) 10K type strain sequencing project: providing services to taxonomists for standard genome sequencing and annotation.</title>
        <authorList>
            <consortium name="The Broad Institute Genomics Platform"/>
            <consortium name="The Broad Institute Genome Sequencing Center for Infectious Disease"/>
            <person name="Wu L."/>
            <person name="Ma J."/>
        </authorList>
    </citation>
    <scope>NUCLEOTIDE SEQUENCE [LARGE SCALE GENOMIC DNA]</scope>
    <source>
        <strain evidence="2">CGMCC 1.3685</strain>
    </source>
</reference>
<evidence type="ECO:0000313" key="2">
    <source>
        <dbReference type="Proteomes" id="UP000606115"/>
    </source>
</evidence>
<organism evidence="1 2">
    <name type="scientific">Glutamicibacter ardleyensis</name>
    <dbReference type="NCBI Taxonomy" id="225894"/>
    <lineage>
        <taxon>Bacteria</taxon>
        <taxon>Bacillati</taxon>
        <taxon>Actinomycetota</taxon>
        <taxon>Actinomycetes</taxon>
        <taxon>Micrococcales</taxon>
        <taxon>Micrococcaceae</taxon>
        <taxon>Glutamicibacter</taxon>
    </lineage>
</organism>
<evidence type="ECO:0000313" key="1">
    <source>
        <dbReference type="EMBL" id="GGJ66040.1"/>
    </source>
</evidence>
<comment type="caution">
    <text evidence="1">The sequence shown here is derived from an EMBL/GenBank/DDBJ whole genome shotgun (WGS) entry which is preliminary data.</text>
</comment>
<dbReference type="GeneID" id="303304959"/>
<proteinExistence type="predicted"/>
<gene>
    <name evidence="1" type="ORF">GCM10007173_26150</name>
</gene>
<dbReference type="InterPro" id="IPR046485">
    <property type="entry name" value="DUF6578"/>
</dbReference>
<dbReference type="Pfam" id="PF20218">
    <property type="entry name" value="DUF6578"/>
    <property type="match status" value="1"/>
</dbReference>
<name>A0ABQ2DNW5_9MICC</name>
<accession>A0ABQ2DNW5</accession>
<dbReference type="EMBL" id="BMKX01000006">
    <property type="protein sequence ID" value="GGJ66040.1"/>
    <property type="molecule type" value="Genomic_DNA"/>
</dbReference>
<keyword evidence="2" id="KW-1185">Reference proteome</keyword>
<sequence length="304" mass="34360">MQIKANIDGWAHACCGPAFSTGDTVEWVMAQLRSPRGEVSFELDDHDQLSDSGVPVSSVTARIVSIELVDRHYVAAIGDPRQMIASEEPARITEVIHIPAGTDFDHDSIIVCLDVLDPASLPPVHEWDPQMEFEVPDEIEQQRSARTASYQESELREQFAKLLERLTKTYETVASVRFDQLGNASLVPTNEEAASVHWILEFATDKPRIIADIAQAEWEFELDEQHIDLLGQIIEAAARGQITDRRRGWRMKAMFMEMVIELDSGQKLKQHQKIEGYFGKGNFGIVGSMGDRMERGNHRYAPWR</sequence>
<dbReference type="RefSeq" id="WP_188686124.1">
    <property type="nucleotide sequence ID" value="NZ_BMKX01000006.1"/>
</dbReference>
<dbReference type="Proteomes" id="UP000606115">
    <property type="component" value="Unassembled WGS sequence"/>
</dbReference>